<feature type="compositionally biased region" description="Basic and acidic residues" evidence="1">
    <location>
        <begin position="10"/>
        <end position="19"/>
    </location>
</feature>
<dbReference type="RefSeq" id="WP_044003050.1">
    <property type="nucleotide sequence ID" value="NZ_CP007145.1"/>
</dbReference>
<dbReference type="EMBL" id="CP007145">
    <property type="protein sequence ID" value="AHJ98951.1"/>
    <property type="molecule type" value="Genomic_DNA"/>
</dbReference>
<organism evidence="2 3">
    <name type="scientific">Hymenobacter swuensis DY53</name>
    <dbReference type="NCBI Taxonomy" id="1227739"/>
    <lineage>
        <taxon>Bacteria</taxon>
        <taxon>Pseudomonadati</taxon>
        <taxon>Bacteroidota</taxon>
        <taxon>Cytophagia</taxon>
        <taxon>Cytophagales</taxon>
        <taxon>Hymenobacteraceae</taxon>
        <taxon>Hymenobacter</taxon>
    </lineage>
</organism>
<keyword evidence="3" id="KW-1185">Reference proteome</keyword>
<name>W8F8M7_9BACT</name>
<dbReference type="Proteomes" id="UP000019423">
    <property type="component" value="Chromosome"/>
</dbReference>
<protein>
    <submittedName>
        <fullName evidence="2">Uncharacterized protein</fullName>
    </submittedName>
</protein>
<gene>
    <name evidence="2" type="ORF">Hsw_3356</name>
</gene>
<dbReference type="OrthoDB" id="887220at2"/>
<proteinExistence type="predicted"/>
<reference evidence="2 3" key="1">
    <citation type="submission" date="2014-01" db="EMBL/GenBank/DDBJ databases">
        <title>Complete genome sequence of ionizing-radiation resistance bacterium Hymenobacter swuensis DY53.</title>
        <authorList>
            <person name="Jung J.-H."/>
            <person name="Jeong S.-W."/>
            <person name="Joe M.-H."/>
            <person name="Cho y.-j."/>
            <person name="Kim M.-K."/>
            <person name="Lim S.-Y."/>
        </authorList>
    </citation>
    <scope>NUCLEOTIDE SEQUENCE [LARGE SCALE GENOMIC DNA]</scope>
    <source>
        <strain evidence="2 3">DY53</strain>
    </source>
</reference>
<evidence type="ECO:0000313" key="2">
    <source>
        <dbReference type="EMBL" id="AHJ98951.1"/>
    </source>
</evidence>
<sequence length="68" mass="8312">MSPRAKTRQTNKEKRDNRIRAQFRKRYTDQPRPRMYSREYVISQLAEEFCLSMHTVEDIIYKSRNASE</sequence>
<accession>W8F8M7</accession>
<feature type="region of interest" description="Disordered" evidence="1">
    <location>
        <begin position="1"/>
        <end position="20"/>
    </location>
</feature>
<dbReference type="HOGENOM" id="CLU_2788247_0_0_10"/>
<dbReference type="AlphaFoldDB" id="W8F8M7"/>
<evidence type="ECO:0000313" key="3">
    <source>
        <dbReference type="Proteomes" id="UP000019423"/>
    </source>
</evidence>
<dbReference type="KEGG" id="hsw:Hsw_3356"/>
<dbReference type="STRING" id="1227739.Hsw_3356"/>
<evidence type="ECO:0000256" key="1">
    <source>
        <dbReference type="SAM" id="MobiDB-lite"/>
    </source>
</evidence>
<dbReference type="PATRIC" id="fig|1227739.3.peg.3521"/>